<dbReference type="Pfam" id="PF00467">
    <property type="entry name" value="KOW"/>
    <property type="match status" value="1"/>
</dbReference>
<dbReference type="Gene3D" id="2.30.30.30">
    <property type="match status" value="1"/>
</dbReference>
<comment type="function">
    <text evidence="5">One of two assembly initiator proteins, it binds directly to the 5'-end of the 23S rRNA, where it nucleates assembly of the 50S subunit.</text>
</comment>
<sequence length="105" mass="11353">MQRLKVGDLVQVISGKDRGKQGRVTKLLLDEGKAVVEGVNVVTRHQRPTPRNQEGGKVTKEAPIYACKLMPVDPTTGKPTRVHVRVGEDGKSQRVAKSGSVITQG</sequence>
<evidence type="ECO:0000256" key="2">
    <source>
        <dbReference type="ARBA" id="ARBA00022980"/>
    </source>
</evidence>
<reference evidence="8 9" key="1">
    <citation type="submission" date="2013-05" db="EMBL/GenBank/DDBJ databases">
        <title>Genome assembly of Chondromyces apiculatus DSM 436.</title>
        <authorList>
            <person name="Sharma G."/>
            <person name="Khatri I."/>
            <person name="Kaur C."/>
            <person name="Mayilraj S."/>
            <person name="Subramanian S."/>
        </authorList>
    </citation>
    <scope>NUCLEOTIDE SEQUENCE [LARGE SCALE GENOMIC DNA]</scope>
    <source>
        <strain evidence="8 9">DSM 436</strain>
    </source>
</reference>
<feature type="domain" description="KOW" evidence="7">
    <location>
        <begin position="3"/>
        <end position="30"/>
    </location>
</feature>
<dbReference type="NCBIfam" id="TIGR01079">
    <property type="entry name" value="rplX_bact"/>
    <property type="match status" value="1"/>
</dbReference>
<dbReference type="InterPro" id="IPR057264">
    <property type="entry name" value="Ribosomal_uL24_C"/>
</dbReference>
<dbReference type="RefSeq" id="WP_044239720.1">
    <property type="nucleotide sequence ID" value="NZ_ASRX01000015.1"/>
</dbReference>
<evidence type="ECO:0000259" key="7">
    <source>
        <dbReference type="SMART" id="SM00739"/>
    </source>
</evidence>
<evidence type="ECO:0000313" key="8">
    <source>
        <dbReference type="EMBL" id="EYF06695.1"/>
    </source>
</evidence>
<name>A0A017TD02_9BACT</name>
<comment type="similarity">
    <text evidence="1 5 6">Belongs to the universal ribosomal protein uL24 family.</text>
</comment>
<dbReference type="OrthoDB" id="9807419at2"/>
<dbReference type="STRING" id="1192034.CAP_1825"/>
<comment type="caution">
    <text evidence="8">The sequence shown here is derived from an EMBL/GenBank/DDBJ whole genome shotgun (WGS) entry which is preliminary data.</text>
</comment>
<dbReference type="PANTHER" id="PTHR12903">
    <property type="entry name" value="MITOCHONDRIAL RIBOSOMAL PROTEIN L24"/>
    <property type="match status" value="1"/>
</dbReference>
<dbReference type="AlphaFoldDB" id="A0A017TD02"/>
<dbReference type="Proteomes" id="UP000019678">
    <property type="component" value="Unassembled WGS sequence"/>
</dbReference>
<gene>
    <name evidence="5" type="primary">rplX</name>
    <name evidence="8" type="ORF">CAP_1825</name>
</gene>
<dbReference type="GO" id="GO:0006412">
    <property type="term" value="P:translation"/>
    <property type="evidence" value="ECO:0007669"/>
    <property type="project" value="UniProtKB-UniRule"/>
</dbReference>
<dbReference type="InterPro" id="IPR005825">
    <property type="entry name" value="Ribosomal_uL24_CS"/>
</dbReference>
<comment type="subunit">
    <text evidence="5">Part of the 50S ribosomal subunit.</text>
</comment>
<dbReference type="GO" id="GO:1990904">
    <property type="term" value="C:ribonucleoprotein complex"/>
    <property type="evidence" value="ECO:0007669"/>
    <property type="project" value="UniProtKB-KW"/>
</dbReference>
<evidence type="ECO:0000256" key="6">
    <source>
        <dbReference type="RuleBase" id="RU003477"/>
    </source>
</evidence>
<keyword evidence="5" id="KW-0699">rRNA-binding</keyword>
<evidence type="ECO:0000256" key="1">
    <source>
        <dbReference type="ARBA" id="ARBA00010618"/>
    </source>
</evidence>
<dbReference type="SMART" id="SM00739">
    <property type="entry name" value="KOW"/>
    <property type="match status" value="1"/>
</dbReference>
<organism evidence="8 9">
    <name type="scientific">Chondromyces apiculatus DSM 436</name>
    <dbReference type="NCBI Taxonomy" id="1192034"/>
    <lineage>
        <taxon>Bacteria</taxon>
        <taxon>Pseudomonadati</taxon>
        <taxon>Myxococcota</taxon>
        <taxon>Polyangia</taxon>
        <taxon>Polyangiales</taxon>
        <taxon>Polyangiaceae</taxon>
        <taxon>Chondromyces</taxon>
    </lineage>
</organism>
<keyword evidence="5" id="KW-0694">RNA-binding</keyword>
<dbReference type="GO" id="GO:0003735">
    <property type="term" value="F:structural constituent of ribosome"/>
    <property type="evidence" value="ECO:0007669"/>
    <property type="project" value="InterPro"/>
</dbReference>
<dbReference type="InterPro" id="IPR041988">
    <property type="entry name" value="Ribosomal_uL24_KOW"/>
</dbReference>
<dbReference type="InterPro" id="IPR003256">
    <property type="entry name" value="Ribosomal_uL24"/>
</dbReference>
<dbReference type="eggNOG" id="COG0198">
    <property type="taxonomic scope" value="Bacteria"/>
</dbReference>
<dbReference type="InterPro" id="IPR014722">
    <property type="entry name" value="Rib_uL2_dom2"/>
</dbReference>
<dbReference type="HAMAP" id="MF_01326_B">
    <property type="entry name" value="Ribosomal_uL24_B"/>
    <property type="match status" value="1"/>
</dbReference>
<dbReference type="InterPro" id="IPR005824">
    <property type="entry name" value="KOW"/>
</dbReference>
<dbReference type="GO" id="GO:0019843">
    <property type="term" value="F:rRNA binding"/>
    <property type="evidence" value="ECO:0007669"/>
    <property type="project" value="UniProtKB-UniRule"/>
</dbReference>
<keyword evidence="2 5" id="KW-0689">Ribosomal protein</keyword>
<evidence type="ECO:0000256" key="5">
    <source>
        <dbReference type="HAMAP-Rule" id="MF_01326"/>
    </source>
</evidence>
<dbReference type="Pfam" id="PF17136">
    <property type="entry name" value="ribosomal_L24"/>
    <property type="match status" value="1"/>
</dbReference>
<proteinExistence type="inferred from homology"/>
<evidence type="ECO:0000313" key="9">
    <source>
        <dbReference type="Proteomes" id="UP000019678"/>
    </source>
</evidence>
<evidence type="ECO:0000256" key="3">
    <source>
        <dbReference type="ARBA" id="ARBA00023274"/>
    </source>
</evidence>
<dbReference type="GO" id="GO:0005840">
    <property type="term" value="C:ribosome"/>
    <property type="evidence" value="ECO:0007669"/>
    <property type="project" value="UniProtKB-KW"/>
</dbReference>
<accession>A0A017TD02</accession>
<dbReference type="PROSITE" id="PS01108">
    <property type="entry name" value="RIBOSOMAL_L24"/>
    <property type="match status" value="1"/>
</dbReference>
<protein>
    <recommendedName>
        <fullName evidence="4 5">Large ribosomal subunit protein uL24</fullName>
    </recommendedName>
</protein>
<dbReference type="SUPFAM" id="SSF50104">
    <property type="entry name" value="Translation proteins SH3-like domain"/>
    <property type="match status" value="1"/>
</dbReference>
<comment type="function">
    <text evidence="5">One of the proteins that surrounds the polypeptide exit tunnel on the outside of the subunit.</text>
</comment>
<dbReference type="EMBL" id="ASRX01000015">
    <property type="protein sequence ID" value="EYF06695.1"/>
    <property type="molecule type" value="Genomic_DNA"/>
</dbReference>
<evidence type="ECO:0000256" key="4">
    <source>
        <dbReference type="ARBA" id="ARBA00035206"/>
    </source>
</evidence>
<dbReference type="CDD" id="cd06089">
    <property type="entry name" value="KOW_RPL26"/>
    <property type="match status" value="1"/>
</dbReference>
<keyword evidence="3 5" id="KW-0687">Ribonucleoprotein</keyword>
<keyword evidence="9" id="KW-1185">Reference proteome</keyword>
<dbReference type="InterPro" id="IPR008991">
    <property type="entry name" value="Translation_prot_SH3-like_sf"/>
</dbReference>